<proteinExistence type="predicted"/>
<reference evidence="1" key="1">
    <citation type="submission" date="2023-11" db="EMBL/GenBank/DDBJ databases">
        <authorList>
            <person name="Poullet M."/>
        </authorList>
    </citation>
    <scope>NUCLEOTIDE SEQUENCE</scope>
    <source>
        <strain evidence="1">E1834</strain>
    </source>
</reference>
<sequence length="172" mass="19642">MIFKVFKSGSQILQDYQDCTTNFATRKMIILYSSHLNLNLKHGVCEVPTKISSCLMLDHPKSGLHYACSTNANLGEGECVEKKSKTGANVKVCSCYSSDFCNFKIWPDGQELEEQNSKSEEEDDDDGENSKEYEEENKKGEILNTNNSINLKYSFLIIFILNLFFYFILIKN</sequence>
<evidence type="ECO:0000313" key="2">
    <source>
        <dbReference type="Proteomes" id="UP001497535"/>
    </source>
</evidence>
<keyword evidence="2" id="KW-1185">Reference proteome</keyword>
<gene>
    <name evidence="1" type="ORF">MENTE1834_LOCUS16264</name>
</gene>
<dbReference type="EMBL" id="CAVMJV010000018">
    <property type="protein sequence ID" value="CAK5061549.1"/>
    <property type="molecule type" value="Genomic_DNA"/>
</dbReference>
<protein>
    <submittedName>
        <fullName evidence="1">Uncharacterized protein</fullName>
    </submittedName>
</protein>
<organism evidence="1 2">
    <name type="scientific">Meloidogyne enterolobii</name>
    <name type="common">Root-knot nematode worm</name>
    <name type="synonym">Meloidogyne mayaguensis</name>
    <dbReference type="NCBI Taxonomy" id="390850"/>
    <lineage>
        <taxon>Eukaryota</taxon>
        <taxon>Metazoa</taxon>
        <taxon>Ecdysozoa</taxon>
        <taxon>Nematoda</taxon>
        <taxon>Chromadorea</taxon>
        <taxon>Rhabditida</taxon>
        <taxon>Tylenchina</taxon>
        <taxon>Tylenchomorpha</taxon>
        <taxon>Tylenchoidea</taxon>
        <taxon>Meloidogynidae</taxon>
        <taxon>Meloidogyninae</taxon>
        <taxon>Meloidogyne</taxon>
    </lineage>
</organism>
<evidence type="ECO:0000313" key="1">
    <source>
        <dbReference type="EMBL" id="CAK5061549.1"/>
    </source>
</evidence>
<accession>A0ACB0YSZ7</accession>
<name>A0ACB0YSZ7_MELEN</name>
<comment type="caution">
    <text evidence="1">The sequence shown here is derived from an EMBL/GenBank/DDBJ whole genome shotgun (WGS) entry which is preliminary data.</text>
</comment>
<dbReference type="Proteomes" id="UP001497535">
    <property type="component" value="Unassembled WGS sequence"/>
</dbReference>